<accession>A0ABY6B7X5</accession>
<organism evidence="2 3">
    <name type="scientific">Roseateles amylovorans</name>
    <dbReference type="NCBI Taxonomy" id="2978473"/>
    <lineage>
        <taxon>Bacteria</taxon>
        <taxon>Pseudomonadati</taxon>
        <taxon>Pseudomonadota</taxon>
        <taxon>Betaproteobacteria</taxon>
        <taxon>Burkholderiales</taxon>
        <taxon>Sphaerotilaceae</taxon>
        <taxon>Roseateles</taxon>
    </lineage>
</organism>
<dbReference type="RefSeq" id="WP_261760270.1">
    <property type="nucleotide sequence ID" value="NZ_CP104562.2"/>
</dbReference>
<evidence type="ECO:0008006" key="4">
    <source>
        <dbReference type="Google" id="ProtNLM"/>
    </source>
</evidence>
<name>A0ABY6B7X5_9BURK</name>
<dbReference type="EMBL" id="CP104562">
    <property type="protein sequence ID" value="UXH80453.1"/>
    <property type="molecule type" value="Genomic_DNA"/>
</dbReference>
<protein>
    <recommendedName>
        <fullName evidence="4">HEAT repeat domain-containing protein</fullName>
    </recommendedName>
</protein>
<dbReference type="Proteomes" id="UP001064933">
    <property type="component" value="Chromosome"/>
</dbReference>
<sequence>MYPLSSPPLQASSLSACPGHGATHGTGRAAGAGAGAGAEVMVRLAGGTSHPSMPEASWSRPRMLSACLLLACRRGLAHEAAPIANALARELGDERAVKALMAVGALLGGDASVGRAELAREQFSGEADAATLLFAMVDRLGGGQHQWRPLVERVLATSSDPTWRAIAYVIAQLD</sequence>
<feature type="region of interest" description="Disordered" evidence="1">
    <location>
        <begin position="1"/>
        <end position="30"/>
    </location>
</feature>
<gene>
    <name evidence="2" type="ORF">N4261_11505</name>
</gene>
<evidence type="ECO:0000313" key="3">
    <source>
        <dbReference type="Proteomes" id="UP001064933"/>
    </source>
</evidence>
<evidence type="ECO:0000313" key="2">
    <source>
        <dbReference type="EMBL" id="UXH80453.1"/>
    </source>
</evidence>
<keyword evidence="3" id="KW-1185">Reference proteome</keyword>
<proteinExistence type="predicted"/>
<evidence type="ECO:0000256" key="1">
    <source>
        <dbReference type="SAM" id="MobiDB-lite"/>
    </source>
</evidence>
<reference evidence="2" key="1">
    <citation type="submission" date="2022-10" db="EMBL/GenBank/DDBJ databases">
        <title>Characterization and whole genome sequencing of a new Roseateles species, isolated from fresh water.</title>
        <authorList>
            <person name="Guliayeva D.Y."/>
            <person name="Akhremchuk A.E."/>
            <person name="Sikolenko M.A."/>
            <person name="Valentovich L.N."/>
            <person name="Sidarenka A.V."/>
        </authorList>
    </citation>
    <scope>NUCLEOTIDE SEQUENCE</scope>
    <source>
        <strain evidence="2">BIM B-1768</strain>
    </source>
</reference>
<feature type="compositionally biased region" description="Low complexity" evidence="1">
    <location>
        <begin position="1"/>
        <end position="21"/>
    </location>
</feature>